<keyword evidence="1" id="KW-0004">4Fe-4S</keyword>
<dbReference type="GO" id="GO:0006281">
    <property type="term" value="P:DNA repair"/>
    <property type="evidence" value="ECO:0007669"/>
    <property type="project" value="UniProtKB-KW"/>
</dbReference>
<dbReference type="AlphaFoldDB" id="X1E191"/>
<evidence type="ECO:0000313" key="9">
    <source>
        <dbReference type="EMBL" id="GAH27016.1"/>
    </source>
</evidence>
<organism evidence="9">
    <name type="scientific">marine sediment metagenome</name>
    <dbReference type="NCBI Taxonomy" id="412755"/>
    <lineage>
        <taxon>unclassified sequences</taxon>
        <taxon>metagenomes</taxon>
        <taxon>ecological metagenomes</taxon>
    </lineage>
</organism>
<keyword evidence="3" id="KW-0227">DNA damage</keyword>
<dbReference type="Gene3D" id="3.40.470.10">
    <property type="entry name" value="Uracil-DNA glycosylase-like domain"/>
    <property type="match status" value="1"/>
</dbReference>
<gene>
    <name evidence="9" type="ORF">S03H2_02722</name>
</gene>
<name>X1E191_9ZZZZ</name>
<dbReference type="Pfam" id="PF03167">
    <property type="entry name" value="UDG"/>
    <property type="match status" value="1"/>
</dbReference>
<dbReference type="EMBL" id="BARU01000943">
    <property type="protein sequence ID" value="GAH27016.1"/>
    <property type="molecule type" value="Genomic_DNA"/>
</dbReference>
<keyword evidence="2" id="KW-0479">Metal-binding</keyword>
<reference evidence="9" key="1">
    <citation type="journal article" date="2014" name="Front. Microbiol.">
        <title>High frequency of phylogenetically diverse reductive dehalogenase-homologous genes in deep subseafloor sedimentary metagenomes.</title>
        <authorList>
            <person name="Kawai M."/>
            <person name="Futagami T."/>
            <person name="Toyoda A."/>
            <person name="Takaki Y."/>
            <person name="Nishi S."/>
            <person name="Hori S."/>
            <person name="Arai W."/>
            <person name="Tsubouchi T."/>
            <person name="Morono Y."/>
            <person name="Uchiyama I."/>
            <person name="Ito T."/>
            <person name="Fujiyama A."/>
            <person name="Inagaki F."/>
            <person name="Takami H."/>
        </authorList>
    </citation>
    <scope>NUCLEOTIDE SEQUENCE</scope>
    <source>
        <strain evidence="9">Expedition CK06-06</strain>
    </source>
</reference>
<evidence type="ECO:0000256" key="6">
    <source>
        <dbReference type="ARBA" id="ARBA00023014"/>
    </source>
</evidence>
<dbReference type="GO" id="GO:0097506">
    <property type="term" value="F:deaminated base DNA N-glycosylase activity"/>
    <property type="evidence" value="ECO:0007669"/>
    <property type="project" value="UniProtKB-ARBA"/>
</dbReference>
<feature type="non-terminal residue" evidence="9">
    <location>
        <position position="224"/>
    </location>
</feature>
<keyword evidence="7" id="KW-0234">DNA repair</keyword>
<feature type="domain" description="Uracil-DNA glycosylase-like" evidence="8">
    <location>
        <begin position="48"/>
        <end position="150"/>
    </location>
</feature>
<evidence type="ECO:0000256" key="7">
    <source>
        <dbReference type="ARBA" id="ARBA00023204"/>
    </source>
</evidence>
<evidence type="ECO:0000256" key="3">
    <source>
        <dbReference type="ARBA" id="ARBA00022763"/>
    </source>
</evidence>
<dbReference type="InterPro" id="IPR051536">
    <property type="entry name" value="UDG_Type-4/5"/>
</dbReference>
<proteinExistence type="predicted"/>
<keyword evidence="5" id="KW-0408">Iron</keyword>
<dbReference type="InterPro" id="IPR036895">
    <property type="entry name" value="Uracil-DNA_glycosylase-like_sf"/>
</dbReference>
<dbReference type="SUPFAM" id="SSF52141">
    <property type="entry name" value="Uracil-DNA glycosylase-like"/>
    <property type="match status" value="1"/>
</dbReference>
<accession>X1E191</accession>
<dbReference type="GO" id="GO:0051539">
    <property type="term" value="F:4 iron, 4 sulfur cluster binding"/>
    <property type="evidence" value="ECO:0007669"/>
    <property type="project" value="UniProtKB-KW"/>
</dbReference>
<evidence type="ECO:0000256" key="2">
    <source>
        <dbReference type="ARBA" id="ARBA00022723"/>
    </source>
</evidence>
<sequence>MEKSVSNDFKELYKLYYDKAEYEMNEIRSDIKGCNLCFPENSKIKVFGSGHPMADLFIVKSTFTKREGDSNIAFFGKSGNAIKKSCEKLNYDYSNLYGTDVVKCFVSEEIRERCFKNCSKFLKLEILTCQPKLILSIGELATRALDIIKMEEDEEIEFLPGNIFNFWLEIKVLVTNDLVKSFYDLKAKRQLWNDIQKFFKMAKKIETPKTIKENNLLEFAFFIY</sequence>
<evidence type="ECO:0000256" key="5">
    <source>
        <dbReference type="ARBA" id="ARBA00023004"/>
    </source>
</evidence>
<comment type="caution">
    <text evidence="9">The sequence shown here is derived from an EMBL/GenBank/DDBJ whole genome shotgun (WGS) entry which is preliminary data.</text>
</comment>
<dbReference type="PANTHER" id="PTHR33693:SF1">
    <property type="entry name" value="TYPE-4 URACIL-DNA GLYCOSYLASE"/>
    <property type="match status" value="1"/>
</dbReference>
<dbReference type="GO" id="GO:0046872">
    <property type="term" value="F:metal ion binding"/>
    <property type="evidence" value="ECO:0007669"/>
    <property type="project" value="UniProtKB-KW"/>
</dbReference>
<dbReference type="PANTHER" id="PTHR33693">
    <property type="entry name" value="TYPE-5 URACIL-DNA GLYCOSYLASE"/>
    <property type="match status" value="1"/>
</dbReference>
<dbReference type="InterPro" id="IPR005122">
    <property type="entry name" value="Uracil-DNA_glycosylase-like"/>
</dbReference>
<evidence type="ECO:0000256" key="4">
    <source>
        <dbReference type="ARBA" id="ARBA00022801"/>
    </source>
</evidence>
<evidence type="ECO:0000259" key="8">
    <source>
        <dbReference type="Pfam" id="PF03167"/>
    </source>
</evidence>
<protein>
    <recommendedName>
        <fullName evidence="8">Uracil-DNA glycosylase-like domain-containing protein</fullName>
    </recommendedName>
</protein>
<keyword evidence="4" id="KW-0378">Hydrolase</keyword>
<evidence type="ECO:0000256" key="1">
    <source>
        <dbReference type="ARBA" id="ARBA00022485"/>
    </source>
</evidence>
<keyword evidence="6" id="KW-0411">Iron-sulfur</keyword>